<dbReference type="Proteomes" id="UP000606003">
    <property type="component" value="Unassembled WGS sequence"/>
</dbReference>
<evidence type="ECO:0000259" key="1">
    <source>
        <dbReference type="Pfam" id="PF12867"/>
    </source>
</evidence>
<accession>A0ABR8JX78</accession>
<dbReference type="InterPro" id="IPR024775">
    <property type="entry name" value="DinB-like"/>
</dbReference>
<name>A0ABR8JX78_9BACT</name>
<dbReference type="EMBL" id="JACXAC010000008">
    <property type="protein sequence ID" value="MBD2724567.1"/>
    <property type="molecule type" value="Genomic_DNA"/>
</dbReference>
<dbReference type="RefSeq" id="WP_190928521.1">
    <property type="nucleotide sequence ID" value="NZ_JACXAC010000008.1"/>
</dbReference>
<evidence type="ECO:0000313" key="2">
    <source>
        <dbReference type="EMBL" id="MBD2724567.1"/>
    </source>
</evidence>
<sequence>MLLATLRTLFARDLDKLHQEIGAYQTEEALWRTAPGISNSAGNLCLHLVGNLNTYIGAELGRTGYIRNRELEFSQQGVPRTELVARIDATRAVVAATLARLSEEQLHQQYPVVVFESEMTTGYFLVHLATHLAYHLGQINYHRRLVGA</sequence>
<reference evidence="2 3" key="1">
    <citation type="submission" date="2020-09" db="EMBL/GenBank/DDBJ databases">
        <authorList>
            <person name="Kim M.K."/>
        </authorList>
    </citation>
    <scope>NUCLEOTIDE SEQUENCE [LARGE SCALE GENOMIC DNA]</scope>
    <source>
        <strain evidence="2 3">BT189</strain>
    </source>
</reference>
<keyword evidence="3" id="KW-1185">Reference proteome</keyword>
<proteinExistence type="predicted"/>
<gene>
    <name evidence="2" type="ORF">IC234_20735</name>
</gene>
<dbReference type="Gene3D" id="1.20.120.450">
    <property type="entry name" value="dinb family like domain"/>
    <property type="match status" value="1"/>
</dbReference>
<comment type="caution">
    <text evidence="2">The sequence shown here is derived from an EMBL/GenBank/DDBJ whole genome shotgun (WGS) entry which is preliminary data.</text>
</comment>
<protein>
    <submittedName>
        <fullName evidence="2">DinB family protein</fullName>
    </submittedName>
</protein>
<dbReference type="InterPro" id="IPR034660">
    <property type="entry name" value="DinB/YfiT-like"/>
</dbReference>
<organism evidence="2 3">
    <name type="scientific">Hymenobacter armeniacus</name>
    <dbReference type="NCBI Taxonomy" id="2771358"/>
    <lineage>
        <taxon>Bacteria</taxon>
        <taxon>Pseudomonadati</taxon>
        <taxon>Bacteroidota</taxon>
        <taxon>Cytophagia</taxon>
        <taxon>Cytophagales</taxon>
        <taxon>Hymenobacteraceae</taxon>
        <taxon>Hymenobacter</taxon>
    </lineage>
</organism>
<feature type="domain" description="DinB-like" evidence="1">
    <location>
        <begin position="12"/>
        <end position="139"/>
    </location>
</feature>
<dbReference type="SUPFAM" id="SSF109854">
    <property type="entry name" value="DinB/YfiT-like putative metalloenzymes"/>
    <property type="match status" value="1"/>
</dbReference>
<evidence type="ECO:0000313" key="3">
    <source>
        <dbReference type="Proteomes" id="UP000606003"/>
    </source>
</evidence>
<dbReference type="Pfam" id="PF12867">
    <property type="entry name" value="DinB_2"/>
    <property type="match status" value="1"/>
</dbReference>